<organism evidence="1">
    <name type="scientific">marine sediment metagenome</name>
    <dbReference type="NCBI Taxonomy" id="412755"/>
    <lineage>
        <taxon>unclassified sequences</taxon>
        <taxon>metagenomes</taxon>
        <taxon>ecological metagenomes</taxon>
    </lineage>
</organism>
<reference evidence="1" key="1">
    <citation type="journal article" date="2014" name="Front. Microbiol.">
        <title>High frequency of phylogenetically diverse reductive dehalogenase-homologous genes in deep subseafloor sedimentary metagenomes.</title>
        <authorList>
            <person name="Kawai M."/>
            <person name="Futagami T."/>
            <person name="Toyoda A."/>
            <person name="Takaki Y."/>
            <person name="Nishi S."/>
            <person name="Hori S."/>
            <person name="Arai W."/>
            <person name="Tsubouchi T."/>
            <person name="Morono Y."/>
            <person name="Uchiyama I."/>
            <person name="Ito T."/>
            <person name="Fujiyama A."/>
            <person name="Inagaki F."/>
            <person name="Takami H."/>
        </authorList>
    </citation>
    <scope>NUCLEOTIDE SEQUENCE</scope>
    <source>
        <strain evidence="1">Expedition CK06-06</strain>
    </source>
</reference>
<dbReference type="AlphaFoldDB" id="X0WSA8"/>
<dbReference type="EMBL" id="BARS01040234">
    <property type="protein sequence ID" value="GAG33540.1"/>
    <property type="molecule type" value="Genomic_DNA"/>
</dbReference>
<gene>
    <name evidence="1" type="ORF">S01H1_61370</name>
</gene>
<feature type="non-terminal residue" evidence="1">
    <location>
        <position position="1"/>
    </location>
</feature>
<evidence type="ECO:0000313" key="1">
    <source>
        <dbReference type="EMBL" id="GAG33540.1"/>
    </source>
</evidence>
<feature type="non-terminal residue" evidence="1">
    <location>
        <position position="254"/>
    </location>
</feature>
<dbReference type="Gene3D" id="3.30.420.240">
    <property type="match status" value="1"/>
</dbReference>
<protein>
    <submittedName>
        <fullName evidence="1">Uncharacterized protein</fullName>
    </submittedName>
</protein>
<sequence>IHPDSALIVTAPTFRQCQGVWLSEAKSIIYSSSADKRVGQLFNFVGKGYGILGAKPAEWGCQLITAISKEAFQGLHRLYIAFLEEEASGVKSEISEAIKETTTNAKGSWLHVRIGNPNSRLCCFFDSFYKEKDKWKCLHWNTEQTTETEYFSRRRNDEIAEEYGKTSDIYKISVLGDFPSLDPNCLISEEHLDACCTPEALRRASQDNEDAQKQIGIDFARYGGDENVVVWRHGGILFDMWAEKTDPNKGEFRP</sequence>
<accession>X0WSA8</accession>
<proteinExistence type="predicted"/>
<name>X0WSA8_9ZZZZ</name>
<comment type="caution">
    <text evidence="1">The sequence shown here is derived from an EMBL/GenBank/DDBJ whole genome shotgun (WGS) entry which is preliminary data.</text>
</comment>